<reference evidence="3" key="1">
    <citation type="submission" date="2022-03" db="EMBL/GenBank/DDBJ databases">
        <title>Pseudomonas marianensis sp. nov., a marine bacterium isolated from deep-sea sediments of the Mariana Trench.</title>
        <authorList>
            <person name="Wei Y."/>
        </authorList>
    </citation>
    <scope>NUCLEOTIDE SEQUENCE</scope>
    <source>
        <strain evidence="3">PS1</strain>
    </source>
</reference>
<organism evidence="3 4">
    <name type="scientific">Stutzerimonas marianensis</name>
    <dbReference type="NCBI Taxonomy" id="2929513"/>
    <lineage>
        <taxon>Bacteria</taxon>
        <taxon>Pseudomonadati</taxon>
        <taxon>Pseudomonadota</taxon>
        <taxon>Gammaproteobacteria</taxon>
        <taxon>Pseudomonadales</taxon>
        <taxon>Pseudomonadaceae</taxon>
        <taxon>Stutzerimonas</taxon>
    </lineage>
</organism>
<protein>
    <submittedName>
        <fullName evidence="3">Tripartite tricarboxylate transporter permease</fullName>
    </submittedName>
</protein>
<gene>
    <name evidence="3" type="ORF">MST27_15685</name>
</gene>
<evidence type="ECO:0000259" key="2">
    <source>
        <dbReference type="Pfam" id="PF01970"/>
    </source>
</evidence>
<feature type="transmembrane region" description="Helical" evidence="1">
    <location>
        <begin position="164"/>
        <end position="181"/>
    </location>
</feature>
<feature type="domain" description="DUF112" evidence="2">
    <location>
        <begin position="14"/>
        <end position="434"/>
    </location>
</feature>
<dbReference type="EMBL" id="JALGRD010000008">
    <property type="protein sequence ID" value="MCJ0974813.1"/>
    <property type="molecule type" value="Genomic_DNA"/>
</dbReference>
<feature type="transmembrane region" description="Helical" evidence="1">
    <location>
        <begin position="311"/>
        <end position="333"/>
    </location>
</feature>
<evidence type="ECO:0000313" key="3">
    <source>
        <dbReference type="EMBL" id="MCJ0974813.1"/>
    </source>
</evidence>
<feature type="transmembrane region" description="Helical" evidence="1">
    <location>
        <begin position="467"/>
        <end position="486"/>
    </location>
</feature>
<feature type="transmembrane region" description="Helical" evidence="1">
    <location>
        <begin position="353"/>
        <end position="373"/>
    </location>
</feature>
<dbReference type="Pfam" id="PF01970">
    <property type="entry name" value="TctA"/>
    <property type="match status" value="1"/>
</dbReference>
<evidence type="ECO:0000313" key="4">
    <source>
        <dbReference type="Proteomes" id="UP001139682"/>
    </source>
</evidence>
<name>A0A9X1WBM4_9GAMM</name>
<feature type="transmembrane region" description="Helical" evidence="1">
    <location>
        <begin position="141"/>
        <end position="157"/>
    </location>
</feature>
<feature type="transmembrane region" description="Helical" evidence="1">
    <location>
        <begin position="55"/>
        <end position="76"/>
    </location>
</feature>
<feature type="transmembrane region" description="Helical" evidence="1">
    <location>
        <begin position="6"/>
        <end position="25"/>
    </location>
</feature>
<keyword evidence="1" id="KW-0812">Transmembrane</keyword>
<evidence type="ECO:0000256" key="1">
    <source>
        <dbReference type="SAM" id="Phobius"/>
    </source>
</evidence>
<accession>A0A9X1WBM4</accession>
<dbReference type="Proteomes" id="UP001139682">
    <property type="component" value="Unassembled WGS sequence"/>
</dbReference>
<feature type="transmembrane region" description="Helical" evidence="1">
    <location>
        <begin position="429"/>
        <end position="447"/>
    </location>
</feature>
<comment type="caution">
    <text evidence="3">The sequence shown here is derived from an EMBL/GenBank/DDBJ whole genome shotgun (WGS) entry which is preliminary data.</text>
</comment>
<feature type="transmembrane region" description="Helical" evidence="1">
    <location>
        <begin position="102"/>
        <end position="129"/>
    </location>
</feature>
<keyword evidence="1" id="KW-0472">Membrane</keyword>
<dbReference type="PANTHER" id="PTHR35342:SF5">
    <property type="entry name" value="TRICARBOXYLIC TRANSPORT PROTEIN"/>
    <property type="match status" value="1"/>
</dbReference>
<feature type="transmembrane region" description="Helical" evidence="1">
    <location>
        <begin position="193"/>
        <end position="214"/>
    </location>
</feature>
<feature type="transmembrane region" description="Helical" evidence="1">
    <location>
        <begin position="406"/>
        <end position="422"/>
    </location>
</feature>
<sequence length="498" mass="52237">MLNAFGQVFTFKVLAVMVVAALYGLMVGAIPGLTATLAVALMVPITFFMEPVPAIAGIVTMAAMAIFAGDLPAVLLRMPGTPASAAYTDQAYRFTQAGRGEYILGMSACTSAIGGAIGVLALIFGAPLLARFALNFSSFEYFWLATLGLTAAIMVGGTQITRSAVSLLIGLLVAAVGIDPVSGETRFTFGSDALLGGFGFIPVIIGLFAVAEILRYCTRSASERELPQVAQQPLYWRALRDALNNKLGILRGSVTGTLIGALPGAGADIAAYIAYAMGRRKGSAGAEQDDDAVSQIAPATAANNAAVGGSFIPATVFGIPGDSLTAIVIGVLLMKGLNPGPTIFTDNAGMINAVFVAFLLANLLLIPFGFIAVRLFKQVLRIPQGVLMPSILLFAMVGAYAVENSLFAVVTILVFGVLGFLLEENDFPLAPMILGIVLGPLLEETFVTSMMRSNGSFVAFIERPVSLVLALTTLAVWLIPPLLRLWREHRVPRPALTD</sequence>
<dbReference type="InterPro" id="IPR002823">
    <property type="entry name" value="DUF112_TM"/>
</dbReference>
<dbReference type="AlphaFoldDB" id="A0A9X1WBM4"/>
<dbReference type="PANTHER" id="PTHR35342">
    <property type="entry name" value="TRICARBOXYLIC TRANSPORT PROTEIN"/>
    <property type="match status" value="1"/>
</dbReference>
<keyword evidence="1" id="KW-1133">Transmembrane helix</keyword>
<dbReference type="RefSeq" id="WP_243606873.1">
    <property type="nucleotide sequence ID" value="NZ_JALGRD010000008.1"/>
</dbReference>
<proteinExistence type="predicted"/>
<keyword evidence="4" id="KW-1185">Reference proteome</keyword>